<sequence length="115" mass="13770">MLIPLLRKIEPDRSKSYFYLPSFVKDVFAEKPKDSPKLSQYRLPYNIYQNTSGFIFLGAKQNENKLLTVKQTHIYTYFDSKVALVSLRKREQKFWKIINPSIFIESFFENNFFIL</sequence>
<protein>
    <submittedName>
        <fullName evidence="1">Uncharacterized protein</fullName>
    </submittedName>
</protein>
<reference evidence="1 2" key="1">
    <citation type="journal article" date="2013" name="Genome Announc.">
        <title>Complete Genome Sequence of Mycoplasma hyorhinis Strain SK76.</title>
        <authorList>
            <person name="Goodison S."/>
            <person name="Urquidi V."/>
            <person name="Kumar D."/>
            <person name="Reyes L."/>
            <person name="Rosser C.J."/>
        </authorList>
    </citation>
    <scope>NUCLEOTIDE SEQUENCE [LARGE SCALE GENOMIC DNA]</scope>
    <source>
        <strain evidence="1 2">SK76</strain>
    </source>
</reference>
<dbReference type="EMBL" id="CP003914">
    <property type="protein sequence ID" value="AFX74332.1"/>
    <property type="molecule type" value="Genomic_DNA"/>
</dbReference>
<dbReference type="AlphaFoldDB" id="A0AAI8FD39"/>
<dbReference type="RefSeq" id="WP_015084162.1">
    <property type="nucleotide sequence ID" value="NC_019552.1"/>
</dbReference>
<gene>
    <name evidence="1" type="ORF">MOS_408</name>
</gene>
<name>A0AAI8FD39_MESHY</name>
<accession>A0AAI8FD39</accession>
<organism evidence="1 2">
    <name type="scientific">Mesomycoplasma hyorhinis SK76</name>
    <dbReference type="NCBI Taxonomy" id="1118964"/>
    <lineage>
        <taxon>Bacteria</taxon>
        <taxon>Bacillati</taxon>
        <taxon>Mycoplasmatota</taxon>
        <taxon>Mycoplasmoidales</taxon>
        <taxon>Metamycoplasmataceae</taxon>
        <taxon>Mesomycoplasma</taxon>
    </lineage>
</organism>
<proteinExistence type="predicted"/>
<evidence type="ECO:0000313" key="2">
    <source>
        <dbReference type="Proteomes" id="UP000009399"/>
    </source>
</evidence>
<dbReference type="KEGG" id="mhs:MOS_408"/>
<evidence type="ECO:0000313" key="1">
    <source>
        <dbReference type="EMBL" id="AFX74332.1"/>
    </source>
</evidence>
<dbReference type="Proteomes" id="UP000009399">
    <property type="component" value="Chromosome"/>
</dbReference>